<evidence type="ECO:0000313" key="1">
    <source>
        <dbReference type="EMBL" id="MPN37688.1"/>
    </source>
</evidence>
<reference evidence="1" key="1">
    <citation type="submission" date="2019-08" db="EMBL/GenBank/DDBJ databases">
        <authorList>
            <person name="Kucharzyk K."/>
            <person name="Murdoch R.W."/>
            <person name="Higgins S."/>
            <person name="Loffler F."/>
        </authorList>
    </citation>
    <scope>NUCLEOTIDE SEQUENCE</scope>
</reference>
<gene>
    <name evidence="1" type="ORF">SDC9_185208</name>
</gene>
<proteinExistence type="predicted"/>
<dbReference type="EMBL" id="VSSQ01092468">
    <property type="protein sequence ID" value="MPN37688.1"/>
    <property type="molecule type" value="Genomic_DNA"/>
</dbReference>
<organism evidence="1">
    <name type="scientific">bioreactor metagenome</name>
    <dbReference type="NCBI Taxonomy" id="1076179"/>
    <lineage>
        <taxon>unclassified sequences</taxon>
        <taxon>metagenomes</taxon>
        <taxon>ecological metagenomes</taxon>
    </lineage>
</organism>
<sequence length="78" mass="8809">MLDVPGIMRRVAVGNFTGAARLVAQGEARTPLTDEFLAECQQRCIRSRQHRPPVEIAEVLSYIKQKGRVEHHEPTDDL</sequence>
<accession>A0A645HF82</accession>
<comment type="caution">
    <text evidence="1">The sequence shown here is derived from an EMBL/GenBank/DDBJ whole genome shotgun (WGS) entry which is preliminary data.</text>
</comment>
<name>A0A645HF82_9ZZZZ</name>
<protein>
    <submittedName>
        <fullName evidence="1">Uncharacterized protein</fullName>
    </submittedName>
</protein>
<dbReference type="AlphaFoldDB" id="A0A645HF82"/>